<gene>
    <name evidence="15" type="ORF">OTU49_005997</name>
</gene>
<protein>
    <recommendedName>
        <fullName evidence="14">Potassium channel domain-containing protein</fullName>
    </recommendedName>
</protein>
<dbReference type="InterPro" id="IPR013099">
    <property type="entry name" value="K_chnl_dom"/>
</dbReference>
<evidence type="ECO:0000256" key="4">
    <source>
        <dbReference type="ARBA" id="ARBA00022538"/>
    </source>
</evidence>
<organism evidence="15 16">
    <name type="scientific">Cherax quadricarinatus</name>
    <name type="common">Australian red claw crayfish</name>
    <dbReference type="NCBI Taxonomy" id="27406"/>
    <lineage>
        <taxon>Eukaryota</taxon>
        <taxon>Metazoa</taxon>
        <taxon>Ecdysozoa</taxon>
        <taxon>Arthropoda</taxon>
        <taxon>Crustacea</taxon>
        <taxon>Multicrustacea</taxon>
        <taxon>Malacostraca</taxon>
        <taxon>Eumalacostraca</taxon>
        <taxon>Eucarida</taxon>
        <taxon>Decapoda</taxon>
        <taxon>Pleocyemata</taxon>
        <taxon>Astacidea</taxon>
        <taxon>Parastacoidea</taxon>
        <taxon>Parastacidae</taxon>
        <taxon>Cherax</taxon>
    </lineage>
</organism>
<feature type="transmembrane region" description="Helical" evidence="13">
    <location>
        <begin position="149"/>
        <end position="174"/>
    </location>
</feature>
<dbReference type="PANTHER" id="PTHR11003:SF142">
    <property type="entry name" value="POTASSIUM CHANNEL DOMAIN-CONTAINING PROTEIN"/>
    <property type="match status" value="1"/>
</dbReference>
<keyword evidence="11 12" id="KW-0407">Ion channel</keyword>
<feature type="transmembrane region" description="Helical" evidence="13">
    <location>
        <begin position="264"/>
        <end position="286"/>
    </location>
</feature>
<dbReference type="Proteomes" id="UP001445076">
    <property type="component" value="Unassembled WGS sequence"/>
</dbReference>
<evidence type="ECO:0000256" key="3">
    <source>
        <dbReference type="ARBA" id="ARBA00022448"/>
    </source>
</evidence>
<keyword evidence="10 13" id="KW-0472">Membrane</keyword>
<evidence type="ECO:0000256" key="6">
    <source>
        <dbReference type="ARBA" id="ARBA00022826"/>
    </source>
</evidence>
<dbReference type="EMBL" id="JARKIK010000051">
    <property type="protein sequence ID" value="KAK8734065.1"/>
    <property type="molecule type" value="Genomic_DNA"/>
</dbReference>
<keyword evidence="4" id="KW-0633">Potassium transport</keyword>
<keyword evidence="8 13" id="KW-1133">Transmembrane helix</keyword>
<dbReference type="PANTHER" id="PTHR11003">
    <property type="entry name" value="POTASSIUM CHANNEL, SUBFAMILY K"/>
    <property type="match status" value="1"/>
</dbReference>
<keyword evidence="16" id="KW-1185">Reference proteome</keyword>
<accession>A0AAW0X309</accession>
<evidence type="ECO:0000256" key="12">
    <source>
        <dbReference type="RuleBase" id="RU003857"/>
    </source>
</evidence>
<keyword evidence="9 12" id="KW-0406">Ion transport</keyword>
<evidence type="ECO:0000313" key="16">
    <source>
        <dbReference type="Proteomes" id="UP001445076"/>
    </source>
</evidence>
<feature type="domain" description="Potassium channel" evidence="14">
    <location>
        <begin position="118"/>
        <end position="173"/>
    </location>
</feature>
<feature type="transmembrane region" description="Helical" evidence="13">
    <location>
        <begin position="240"/>
        <end position="258"/>
    </location>
</feature>
<name>A0AAW0X309_CHEQU</name>
<dbReference type="GO" id="GO:0005886">
    <property type="term" value="C:plasma membrane"/>
    <property type="evidence" value="ECO:0007669"/>
    <property type="project" value="TreeGrafter"/>
</dbReference>
<dbReference type="InterPro" id="IPR003092">
    <property type="entry name" value="2pore_dom_K_chnl_TASK"/>
</dbReference>
<feature type="transmembrane region" description="Helical" evidence="13">
    <location>
        <begin position="210"/>
        <end position="233"/>
    </location>
</feature>
<evidence type="ECO:0000256" key="10">
    <source>
        <dbReference type="ARBA" id="ARBA00023136"/>
    </source>
</evidence>
<dbReference type="Pfam" id="PF07885">
    <property type="entry name" value="Ion_trans_2"/>
    <property type="match status" value="2"/>
</dbReference>
<evidence type="ECO:0000256" key="2">
    <source>
        <dbReference type="ARBA" id="ARBA00006666"/>
    </source>
</evidence>
<proteinExistence type="inferred from homology"/>
<evidence type="ECO:0000313" key="15">
    <source>
        <dbReference type="EMBL" id="KAK8734065.1"/>
    </source>
</evidence>
<comment type="subcellular location">
    <subcellularLocation>
        <location evidence="1">Membrane</location>
        <topology evidence="1">Multi-pass membrane protein</topology>
    </subcellularLocation>
</comment>
<comment type="caution">
    <text evidence="15">The sequence shown here is derived from an EMBL/GenBank/DDBJ whole genome shotgun (WGS) entry which is preliminary data.</text>
</comment>
<reference evidence="15 16" key="1">
    <citation type="journal article" date="2024" name="BMC Genomics">
        <title>Genome assembly of redclaw crayfish (Cherax quadricarinatus) provides insights into its immune adaptation and hypoxia tolerance.</title>
        <authorList>
            <person name="Liu Z."/>
            <person name="Zheng J."/>
            <person name="Li H."/>
            <person name="Fang K."/>
            <person name="Wang S."/>
            <person name="He J."/>
            <person name="Zhou D."/>
            <person name="Weng S."/>
            <person name="Chi M."/>
            <person name="Gu Z."/>
            <person name="He J."/>
            <person name="Li F."/>
            <person name="Wang M."/>
        </authorList>
    </citation>
    <scope>NUCLEOTIDE SEQUENCE [LARGE SCALE GENOMIC DNA]</scope>
    <source>
        <strain evidence="15">ZL_2023a</strain>
    </source>
</reference>
<dbReference type="GO" id="GO:0022841">
    <property type="term" value="F:potassium ion leak channel activity"/>
    <property type="evidence" value="ECO:0007669"/>
    <property type="project" value="TreeGrafter"/>
</dbReference>
<evidence type="ECO:0000256" key="5">
    <source>
        <dbReference type="ARBA" id="ARBA00022692"/>
    </source>
</evidence>
<evidence type="ECO:0000256" key="8">
    <source>
        <dbReference type="ARBA" id="ARBA00022989"/>
    </source>
</evidence>
<evidence type="ECO:0000256" key="9">
    <source>
        <dbReference type="ARBA" id="ARBA00023065"/>
    </source>
</evidence>
<feature type="transmembrane region" description="Helical" evidence="13">
    <location>
        <begin position="26"/>
        <end position="46"/>
    </location>
</feature>
<keyword evidence="3 12" id="KW-0813">Transport</keyword>
<dbReference type="AlphaFoldDB" id="A0AAW0X309"/>
<evidence type="ECO:0000259" key="14">
    <source>
        <dbReference type="Pfam" id="PF07885"/>
    </source>
</evidence>
<comment type="similarity">
    <text evidence="2 12">Belongs to the two pore domain potassium channel (TC 1.A.1.8) family.</text>
</comment>
<dbReference type="InterPro" id="IPR003280">
    <property type="entry name" value="2pore_dom_K_chnl"/>
</dbReference>
<dbReference type="SUPFAM" id="SSF81324">
    <property type="entry name" value="Voltage-gated potassium channels"/>
    <property type="match status" value="2"/>
</dbReference>
<evidence type="ECO:0000256" key="11">
    <source>
        <dbReference type="ARBA" id="ARBA00023303"/>
    </source>
</evidence>
<dbReference type="GO" id="GO:0030322">
    <property type="term" value="P:stabilization of membrane potential"/>
    <property type="evidence" value="ECO:0007669"/>
    <property type="project" value="TreeGrafter"/>
</dbReference>
<keyword evidence="7" id="KW-0630">Potassium</keyword>
<dbReference type="Gene3D" id="1.10.287.70">
    <property type="match status" value="1"/>
</dbReference>
<sequence>MAVAAAAGGRRWAALVTSIKNTTPKMALFVFFVVYTAAGAKIFQILEHPAEVQAQEEAGATLLEQRAIFMQSLTNISVHTVSEYQLRVSAELRQYESAVEDAVGAGVSPLDPHLPHYHWNYIESVFFASTVITTIGYGNMAPVTTWGRVFCILFGFVGIPVTLTVIADLGTIFANLVSTMSKHLGTLTRNCAPVKKLQALQFAHGGSRGMVVLGAVGALLLYISVGGSIFILWEDWTFFEAFYFCFITMTTIGLGDLVPERTEFMLVCTLYILIGLALTSTIIELVRRQYAESWQQMKELSGRLGELSGPLAEHLKRLGEQAGDINIDVHLMKDLKELRSAIQLSNRLQALSKLDPKMGNDTKIVELLKAHLNEEKDDSAFLGSLEDTELLQPSAAKRKVIRVVIYESSV</sequence>
<dbReference type="PRINTS" id="PR01333">
    <property type="entry name" value="2POREKCHANEL"/>
</dbReference>
<dbReference type="GO" id="GO:0015271">
    <property type="term" value="F:outward rectifier potassium channel activity"/>
    <property type="evidence" value="ECO:0007669"/>
    <property type="project" value="TreeGrafter"/>
</dbReference>
<keyword evidence="6" id="KW-0631">Potassium channel</keyword>
<evidence type="ECO:0000256" key="1">
    <source>
        <dbReference type="ARBA" id="ARBA00004141"/>
    </source>
</evidence>
<feature type="domain" description="Potassium channel" evidence="14">
    <location>
        <begin position="219"/>
        <end position="288"/>
    </location>
</feature>
<evidence type="ECO:0000256" key="7">
    <source>
        <dbReference type="ARBA" id="ARBA00022958"/>
    </source>
</evidence>
<feature type="transmembrane region" description="Helical" evidence="13">
    <location>
        <begin position="118"/>
        <end position="137"/>
    </location>
</feature>
<evidence type="ECO:0000256" key="13">
    <source>
        <dbReference type="SAM" id="Phobius"/>
    </source>
</evidence>
<dbReference type="PRINTS" id="PR01095">
    <property type="entry name" value="TASKCHANNEL"/>
</dbReference>
<keyword evidence="5 12" id="KW-0812">Transmembrane</keyword>